<dbReference type="AlphaFoldDB" id="A0A1T4M2A6"/>
<proteinExistence type="predicted"/>
<sequence length="465" mass="53025">MNISFVEKNDNFARIELKLTKQDYQEAVEKGLKKIRRNASIPGFRKGAVPAGMVKKMYGDSVKIEEVQNLVSEKLYNFIVEEKLKTIGQTIATPGTETVDIVKAEDMTFTFDQALIPEITDILGKGDHFTYYKATASEQMIEDSLQQSLENAGERVEADVVSAEDVVRGSIAELDGDLPKEGGIRRENGAFILPAYIKNEEERAKFVGAPRNSVVIFSPFKAYEGQESEIASLLGIEKNQVAALEGVDFSFEINTINHHQKAEMNQEFFDKVFGEGEVKSETEARAKIKEFLETRTEADSNFKLLSDVKEYIRANKIANINLHEDTIKAWWTSTDAVKEQSEEQINEIFPRLIEDLKVDLYMEALVEKYEVKVEAHEVEEFAKEMTRMQFRQYGMSNMPEDLIDQYTKNMLKDANTYTRIRESIKEQKVVVKLKDDVTLDEQTMTFEEFNSMLNPIPEAETEAAE</sequence>
<dbReference type="InterPro" id="IPR027304">
    <property type="entry name" value="Trigger_fact/SurA_dom_sf"/>
</dbReference>
<dbReference type="RefSeq" id="WP_078735798.1">
    <property type="nucleotide sequence ID" value="NZ_FUWL01000010.1"/>
</dbReference>
<dbReference type="InterPro" id="IPR005215">
    <property type="entry name" value="Trig_fac"/>
</dbReference>
<organism evidence="2 3">
    <name type="scientific">Porphyromonas cangingivalis</name>
    <dbReference type="NCBI Taxonomy" id="36874"/>
    <lineage>
        <taxon>Bacteria</taxon>
        <taxon>Pseudomonadati</taxon>
        <taxon>Bacteroidota</taxon>
        <taxon>Bacteroidia</taxon>
        <taxon>Bacteroidales</taxon>
        <taxon>Porphyromonadaceae</taxon>
        <taxon>Porphyromonas</taxon>
    </lineage>
</organism>
<dbReference type="GO" id="GO:0003755">
    <property type="term" value="F:peptidyl-prolyl cis-trans isomerase activity"/>
    <property type="evidence" value="ECO:0007669"/>
    <property type="project" value="TreeGrafter"/>
</dbReference>
<dbReference type="SUPFAM" id="SSF102735">
    <property type="entry name" value="Trigger factor ribosome-binding domain"/>
    <property type="match status" value="1"/>
</dbReference>
<reference evidence="2 3" key="1">
    <citation type="submission" date="2017-02" db="EMBL/GenBank/DDBJ databases">
        <authorList>
            <person name="Peterson S.W."/>
        </authorList>
    </citation>
    <scope>NUCLEOTIDE SEQUENCE [LARGE SCALE GENOMIC DNA]</scope>
    <source>
        <strain evidence="2 3">ATCC 700135</strain>
    </source>
</reference>
<dbReference type="InterPro" id="IPR037041">
    <property type="entry name" value="Trigger_fac_C_sf"/>
</dbReference>
<dbReference type="GO" id="GO:0043022">
    <property type="term" value="F:ribosome binding"/>
    <property type="evidence" value="ECO:0007669"/>
    <property type="project" value="TreeGrafter"/>
</dbReference>
<dbReference type="EMBL" id="FUWL01000010">
    <property type="protein sequence ID" value="SJZ61015.1"/>
    <property type="molecule type" value="Genomic_DNA"/>
</dbReference>
<evidence type="ECO:0000259" key="1">
    <source>
        <dbReference type="Pfam" id="PF05697"/>
    </source>
</evidence>
<accession>A0A1T4M2A6</accession>
<name>A0A1T4M2A6_PORCN</name>
<dbReference type="GO" id="GO:0015031">
    <property type="term" value="P:protein transport"/>
    <property type="evidence" value="ECO:0007669"/>
    <property type="project" value="InterPro"/>
</dbReference>
<dbReference type="SUPFAM" id="SSF109998">
    <property type="entry name" value="Triger factor/SurA peptide-binding domain-like"/>
    <property type="match status" value="1"/>
</dbReference>
<dbReference type="InterPro" id="IPR008881">
    <property type="entry name" value="Trigger_fac_ribosome-bd_bac"/>
</dbReference>
<feature type="domain" description="Trigger factor ribosome-binding bacterial" evidence="1">
    <location>
        <begin position="1"/>
        <end position="147"/>
    </location>
</feature>
<dbReference type="GO" id="GO:0043335">
    <property type="term" value="P:protein unfolding"/>
    <property type="evidence" value="ECO:0007669"/>
    <property type="project" value="TreeGrafter"/>
</dbReference>
<dbReference type="Gene3D" id="1.10.3120.10">
    <property type="entry name" value="Trigger factor, C-terminal domain"/>
    <property type="match status" value="1"/>
</dbReference>
<dbReference type="InterPro" id="IPR036611">
    <property type="entry name" value="Trigger_fac_ribosome-bd_sf"/>
</dbReference>
<dbReference type="GO" id="GO:0051083">
    <property type="term" value="P:'de novo' cotranslational protein folding"/>
    <property type="evidence" value="ECO:0007669"/>
    <property type="project" value="TreeGrafter"/>
</dbReference>
<dbReference type="GO" id="GO:0044183">
    <property type="term" value="F:protein folding chaperone"/>
    <property type="evidence" value="ECO:0007669"/>
    <property type="project" value="TreeGrafter"/>
</dbReference>
<gene>
    <name evidence="2" type="ORF">SAMN02745205_01358</name>
</gene>
<evidence type="ECO:0000313" key="3">
    <source>
        <dbReference type="Proteomes" id="UP000189956"/>
    </source>
</evidence>
<dbReference type="PANTHER" id="PTHR30560">
    <property type="entry name" value="TRIGGER FACTOR CHAPERONE AND PEPTIDYL-PROLYL CIS/TRANS ISOMERASE"/>
    <property type="match status" value="1"/>
</dbReference>
<protein>
    <submittedName>
        <fullName evidence="2">Trigger factor</fullName>
    </submittedName>
</protein>
<dbReference type="Gene3D" id="3.30.70.1050">
    <property type="entry name" value="Trigger factor ribosome-binding domain"/>
    <property type="match status" value="1"/>
</dbReference>
<dbReference type="PANTHER" id="PTHR30560:SF3">
    <property type="entry name" value="TRIGGER FACTOR-LIKE PROTEIN TIG, CHLOROPLASTIC"/>
    <property type="match status" value="1"/>
</dbReference>
<evidence type="ECO:0000313" key="2">
    <source>
        <dbReference type="EMBL" id="SJZ61015.1"/>
    </source>
</evidence>
<dbReference type="Proteomes" id="UP000189956">
    <property type="component" value="Unassembled WGS sequence"/>
</dbReference>
<dbReference type="Pfam" id="PF05697">
    <property type="entry name" value="Trigger_N"/>
    <property type="match status" value="1"/>
</dbReference>